<dbReference type="WBParaSite" id="ALUE_0000631601-mRNA-1">
    <property type="protein sequence ID" value="ALUE_0000631601-mRNA-1"/>
    <property type="gene ID" value="ALUE_0000631601"/>
</dbReference>
<evidence type="ECO:0000313" key="2">
    <source>
        <dbReference type="Proteomes" id="UP000036681"/>
    </source>
</evidence>
<evidence type="ECO:0000256" key="1">
    <source>
        <dbReference type="SAM" id="MobiDB-lite"/>
    </source>
</evidence>
<feature type="region of interest" description="Disordered" evidence="1">
    <location>
        <begin position="16"/>
        <end position="36"/>
    </location>
</feature>
<proteinExistence type="predicted"/>
<protein>
    <submittedName>
        <fullName evidence="3">Uncharacterized protein</fullName>
    </submittedName>
</protein>
<feature type="region of interest" description="Disordered" evidence="1">
    <location>
        <begin position="69"/>
        <end position="115"/>
    </location>
</feature>
<name>A0A0M3HU77_ASCLU</name>
<evidence type="ECO:0000313" key="3">
    <source>
        <dbReference type="WBParaSite" id="ALUE_0000631601-mRNA-1"/>
    </source>
</evidence>
<dbReference type="Proteomes" id="UP000036681">
    <property type="component" value="Unplaced"/>
</dbReference>
<accession>A0A0M3HU77</accession>
<feature type="compositionally biased region" description="Basic and acidic residues" evidence="1">
    <location>
        <begin position="106"/>
        <end position="115"/>
    </location>
</feature>
<organism evidence="2 3">
    <name type="scientific">Ascaris lumbricoides</name>
    <name type="common">Giant roundworm</name>
    <dbReference type="NCBI Taxonomy" id="6252"/>
    <lineage>
        <taxon>Eukaryota</taxon>
        <taxon>Metazoa</taxon>
        <taxon>Ecdysozoa</taxon>
        <taxon>Nematoda</taxon>
        <taxon>Chromadorea</taxon>
        <taxon>Rhabditida</taxon>
        <taxon>Spirurina</taxon>
        <taxon>Ascaridomorpha</taxon>
        <taxon>Ascaridoidea</taxon>
        <taxon>Ascarididae</taxon>
        <taxon>Ascaris</taxon>
    </lineage>
</organism>
<dbReference type="AlphaFoldDB" id="A0A0M3HU77"/>
<feature type="compositionally biased region" description="Basic and acidic residues" evidence="1">
    <location>
        <begin position="69"/>
        <end position="80"/>
    </location>
</feature>
<reference evidence="3" key="1">
    <citation type="submission" date="2017-02" db="UniProtKB">
        <authorList>
            <consortium name="WormBaseParasite"/>
        </authorList>
    </citation>
    <scope>IDENTIFICATION</scope>
</reference>
<sequence length="115" mass="12861">MTLVATSEGLQLRLPHHASVSHTSSLIHAEDVRRDNTSNYSRYGELASAAPKPMPMPSSCSDSQLVKVSNRDRKLHEKHSSKIPRIKRVPPTFHSKSTKTPSKKGYRGDEIHGKY</sequence>
<keyword evidence="2" id="KW-1185">Reference proteome</keyword>